<evidence type="ECO:0000313" key="1">
    <source>
        <dbReference type="EMBL" id="KKQ95148.1"/>
    </source>
</evidence>
<proteinExistence type="predicted"/>
<comment type="caution">
    <text evidence="1">The sequence shown here is derived from an EMBL/GenBank/DDBJ whole genome shotgun (WGS) entry which is preliminary data.</text>
</comment>
<protein>
    <submittedName>
        <fullName evidence="1">Uncharacterized protein</fullName>
    </submittedName>
</protein>
<name>A0A0G0LT99_UNCC2</name>
<reference evidence="1 2" key="1">
    <citation type="journal article" date="2015" name="Nature">
        <title>rRNA introns, odd ribosomes, and small enigmatic genomes across a large radiation of phyla.</title>
        <authorList>
            <person name="Brown C.T."/>
            <person name="Hug L.A."/>
            <person name="Thomas B.C."/>
            <person name="Sharon I."/>
            <person name="Castelle C.J."/>
            <person name="Singh A."/>
            <person name="Wilkins M.J."/>
            <person name="Williams K.H."/>
            <person name="Banfield J.F."/>
        </authorList>
    </citation>
    <scope>NUCLEOTIDE SEQUENCE [LARGE SCALE GENOMIC DNA]</scope>
</reference>
<accession>A0A0G0LT99</accession>
<gene>
    <name evidence="1" type="ORF">UT18_C0003G0007</name>
</gene>
<sequence>MHVGQYFLPVENKIAMSYKPLAINENLVGLLGFEPRTPAL</sequence>
<dbReference type="AlphaFoldDB" id="A0A0G0LT99"/>
<evidence type="ECO:0000313" key="2">
    <source>
        <dbReference type="Proteomes" id="UP000034207"/>
    </source>
</evidence>
<organism evidence="1 2">
    <name type="scientific">candidate division CPR2 bacterium GW2011_GWC2_39_10</name>
    <dbReference type="NCBI Taxonomy" id="1618345"/>
    <lineage>
        <taxon>Bacteria</taxon>
        <taxon>Bacteria division CPR2</taxon>
    </lineage>
</organism>
<dbReference type="Proteomes" id="UP000034207">
    <property type="component" value="Unassembled WGS sequence"/>
</dbReference>
<dbReference type="EMBL" id="LBVV01000003">
    <property type="protein sequence ID" value="KKQ95148.1"/>
    <property type="molecule type" value="Genomic_DNA"/>
</dbReference>